<dbReference type="GO" id="GO:0006754">
    <property type="term" value="P:ATP biosynthetic process"/>
    <property type="evidence" value="ECO:0007669"/>
    <property type="project" value="UniProtKB-KW"/>
</dbReference>
<dbReference type="InterPro" id="IPR022488">
    <property type="entry name" value="PPK2-related"/>
</dbReference>
<evidence type="ECO:0000259" key="3">
    <source>
        <dbReference type="Pfam" id="PF03976"/>
    </source>
</evidence>
<dbReference type="PANTHER" id="PTHR34383:SF3">
    <property type="entry name" value="POLYPHOSPHATE:AMP PHOSPHOTRANSFERASE"/>
    <property type="match status" value="1"/>
</dbReference>
<accession>A0AAW5QZ61</accession>
<proteinExistence type="predicted"/>
<keyword evidence="4" id="KW-0418">Kinase</keyword>
<sequence length="281" mass="32533">MAKGKTGRRRPRGGHLASLDMDASIKRADYEVRLKKLQTRLQRIQQAYLYTGDAAAIVFEGWDAAGKGGTIRRMSAVLDPRGFKVWPIAAPRRYHLERHYLTRFWERLPPNGAISVFDRSWYGRVLVERVEALTPEARWRRAYEEINEFERILTADGTRIVKIFLHVTPDVQLRRFEERLRDPMKRWKLSYEDFRNRRHWGEMEAAIEEMVDRTSTKHAPWHLIPANDKKYARVTALRLIADRLAKGVDLAPPPLDVRVETAAGEIFEASDLIASTAGRTS</sequence>
<dbReference type="Proteomes" id="UP001320898">
    <property type="component" value="Unassembled WGS sequence"/>
</dbReference>
<comment type="caution">
    <text evidence="4">The sequence shown here is derived from an EMBL/GenBank/DDBJ whole genome shotgun (WGS) entry which is preliminary data.</text>
</comment>
<dbReference type="InterPro" id="IPR027417">
    <property type="entry name" value="P-loop_NTPase"/>
</dbReference>
<dbReference type="GO" id="GO:0016301">
    <property type="term" value="F:kinase activity"/>
    <property type="evidence" value="ECO:0007669"/>
    <property type="project" value="UniProtKB-KW"/>
</dbReference>
<name>A0AAW5QZ61_9HYPH</name>
<evidence type="ECO:0000313" key="5">
    <source>
        <dbReference type="Proteomes" id="UP001320898"/>
    </source>
</evidence>
<gene>
    <name evidence="4" type="ORF">MUB46_07160</name>
</gene>
<dbReference type="PANTHER" id="PTHR34383">
    <property type="entry name" value="POLYPHOSPHATE:AMP PHOSPHOTRANSFERASE-RELATED"/>
    <property type="match status" value="1"/>
</dbReference>
<dbReference type="RefSeq" id="WP_261615205.1">
    <property type="nucleotide sequence ID" value="NZ_JALIDZ010000003.1"/>
</dbReference>
<evidence type="ECO:0000256" key="2">
    <source>
        <dbReference type="ARBA" id="ARBA00024500"/>
    </source>
</evidence>
<keyword evidence="4" id="KW-0808">Transferase</keyword>
<dbReference type="Pfam" id="PF03976">
    <property type="entry name" value="PPK2"/>
    <property type="match status" value="1"/>
</dbReference>
<dbReference type="EMBL" id="JALIDZ010000003">
    <property type="protein sequence ID" value="MCT8971629.1"/>
    <property type="molecule type" value="Genomic_DNA"/>
</dbReference>
<dbReference type="Gene3D" id="3.40.50.300">
    <property type="entry name" value="P-loop containing nucleotide triphosphate hydrolases"/>
    <property type="match status" value="1"/>
</dbReference>
<keyword evidence="1" id="KW-0066">ATP synthesis</keyword>
<comment type="catalytic activity">
    <reaction evidence="2">
        <text>[phosphate](n) + ATP = [phosphate](n+1) + ADP</text>
        <dbReference type="Rhea" id="RHEA:19573"/>
        <dbReference type="Rhea" id="RHEA-COMP:9859"/>
        <dbReference type="Rhea" id="RHEA-COMP:14280"/>
        <dbReference type="ChEBI" id="CHEBI:16838"/>
        <dbReference type="ChEBI" id="CHEBI:30616"/>
        <dbReference type="ChEBI" id="CHEBI:456216"/>
    </reaction>
    <physiologicalReaction direction="right-to-left" evidence="2">
        <dbReference type="Rhea" id="RHEA:19575"/>
    </physiologicalReaction>
</comment>
<keyword evidence="5" id="KW-1185">Reference proteome</keyword>
<dbReference type="AlphaFoldDB" id="A0AAW5QZ61"/>
<evidence type="ECO:0000256" key="1">
    <source>
        <dbReference type="ARBA" id="ARBA00023310"/>
    </source>
</evidence>
<feature type="domain" description="Polyphosphate kinase-2-related" evidence="3">
    <location>
        <begin position="25"/>
        <end position="244"/>
    </location>
</feature>
<protein>
    <submittedName>
        <fullName evidence="4">Polyphosphate kinase</fullName>
    </submittedName>
</protein>
<reference evidence="4 5" key="1">
    <citation type="submission" date="2022-04" db="EMBL/GenBank/DDBJ databases">
        <authorList>
            <person name="Ye Y.-Q."/>
            <person name="Du Z.-J."/>
        </authorList>
    </citation>
    <scope>NUCLEOTIDE SEQUENCE [LARGE SCALE GENOMIC DNA]</scope>
    <source>
        <strain evidence="4 5">A6E488</strain>
    </source>
</reference>
<organism evidence="4 5">
    <name type="scientific">Microbaculum marinisediminis</name>
    <dbReference type="NCBI Taxonomy" id="2931392"/>
    <lineage>
        <taxon>Bacteria</taxon>
        <taxon>Pseudomonadati</taxon>
        <taxon>Pseudomonadota</taxon>
        <taxon>Alphaproteobacteria</taxon>
        <taxon>Hyphomicrobiales</taxon>
        <taxon>Tepidamorphaceae</taxon>
        <taxon>Microbaculum</taxon>
    </lineage>
</organism>
<evidence type="ECO:0000313" key="4">
    <source>
        <dbReference type="EMBL" id="MCT8971629.1"/>
    </source>
</evidence>
<dbReference type="SUPFAM" id="SSF52540">
    <property type="entry name" value="P-loop containing nucleoside triphosphate hydrolases"/>
    <property type="match status" value="1"/>
</dbReference>